<dbReference type="PANTHER" id="PTHR46888:SF1">
    <property type="entry name" value="RIBONUCLEASE H"/>
    <property type="match status" value="1"/>
</dbReference>
<feature type="region of interest" description="Disordered" evidence="1">
    <location>
        <begin position="1"/>
        <end position="20"/>
    </location>
</feature>
<organism evidence="2">
    <name type="scientific">Amphimedon queenslandica</name>
    <name type="common">Sponge</name>
    <dbReference type="NCBI Taxonomy" id="400682"/>
    <lineage>
        <taxon>Eukaryota</taxon>
        <taxon>Metazoa</taxon>
        <taxon>Porifera</taxon>
        <taxon>Demospongiae</taxon>
        <taxon>Heteroscleromorpha</taxon>
        <taxon>Haplosclerida</taxon>
        <taxon>Niphatidae</taxon>
        <taxon>Amphimedon</taxon>
    </lineage>
</organism>
<proteinExistence type="predicted"/>
<dbReference type="AlphaFoldDB" id="A0A1X7UPP9"/>
<evidence type="ECO:0000313" key="2">
    <source>
        <dbReference type="EnsemblMetazoa" id="Aqu2.1.29738_001"/>
    </source>
</evidence>
<evidence type="ECO:0000256" key="1">
    <source>
        <dbReference type="SAM" id="MobiDB-lite"/>
    </source>
</evidence>
<name>A0A1X7UPP9_AMPQE</name>
<protein>
    <submittedName>
        <fullName evidence="2">Uncharacterized protein</fullName>
    </submittedName>
</protein>
<sequence>MPRGKKTVEEPSGDATPVKELLEALEADRKRQQEQEKKRSEEHRELMGVLVGFERVATAYKWPDEMWKLVPLLTGRALAAYANMDQEAAKDYGNVKKAILRRFDINKETYRQRFRTMKKAETQLHSWAYI</sequence>
<accession>A0A1X7UPP9</accession>
<dbReference type="EnsemblMetazoa" id="Aqu2.1.29738_001">
    <property type="protein sequence ID" value="Aqu2.1.29738_001"/>
    <property type="gene ID" value="Aqu2.1.29738"/>
</dbReference>
<dbReference type="InParanoid" id="A0A1X7UPP9"/>
<reference evidence="2" key="1">
    <citation type="submission" date="2017-05" db="UniProtKB">
        <authorList>
            <consortium name="EnsemblMetazoa"/>
        </authorList>
    </citation>
    <scope>IDENTIFICATION</scope>
</reference>
<dbReference type="PANTHER" id="PTHR46888">
    <property type="entry name" value="ZINC KNUCKLE DOMAINCONTAINING PROTEIN-RELATED"/>
    <property type="match status" value="1"/>
</dbReference>